<dbReference type="PANTHER" id="PTHR21666:SF289">
    <property type="entry name" value="L-ALA--D-GLU ENDOPEPTIDASE"/>
    <property type="match status" value="1"/>
</dbReference>
<name>A0ABX6JVS8_9MICO</name>
<dbReference type="InterPro" id="IPR011055">
    <property type="entry name" value="Dup_hybrid_motif"/>
</dbReference>
<dbReference type="InterPro" id="IPR016047">
    <property type="entry name" value="M23ase_b-sheet_dom"/>
</dbReference>
<feature type="domain" description="M23ase beta-sheet core" evidence="3">
    <location>
        <begin position="202"/>
        <end position="302"/>
    </location>
</feature>
<dbReference type="Proteomes" id="UP000503441">
    <property type="component" value="Chromosome"/>
</dbReference>
<dbReference type="Gene3D" id="2.70.70.10">
    <property type="entry name" value="Glucose Permease (Domain IIA)"/>
    <property type="match status" value="1"/>
</dbReference>
<sequence>MFKRGYYLRHSRNAGSNGRRSSPAPVRYPSRKSLREQRERQTPTTPVANELSDVATTALLTTPARRAEHVATHTSSVRVPARTHVPLVAIETEATDSKRRHPFIKVAAGSSACALLLALSIPLTENVAYTEPAVAAQQRLFSTAEAPEALADSLSNIDAVETLDSSPTSFTFRPEALVNYPFVQTVMLTDPFGYRTAPVEQFHDAQDFAATAGTPIQAIADGEVLEAGFADDGCGFGLKLEHSIDNKTLTSRYCHMQMGSHTLKVGDDVKMGDPVGRVGNTGMSFGPHLHLALVLDKKPIDPMPFLAKYSRMDRPHTND</sequence>
<dbReference type="InterPro" id="IPR050570">
    <property type="entry name" value="Cell_wall_metabolism_enzyme"/>
</dbReference>
<protein>
    <submittedName>
        <fullName evidence="4">M23 family metallopeptidase</fullName>
    </submittedName>
</protein>
<organism evidence="4 5">
    <name type="scientific">Leucobacter coleopterorum</name>
    <dbReference type="NCBI Taxonomy" id="2714933"/>
    <lineage>
        <taxon>Bacteria</taxon>
        <taxon>Bacillati</taxon>
        <taxon>Actinomycetota</taxon>
        <taxon>Actinomycetes</taxon>
        <taxon>Micrococcales</taxon>
        <taxon>Microbacteriaceae</taxon>
        <taxon>Leucobacter</taxon>
    </lineage>
</organism>
<evidence type="ECO:0000256" key="1">
    <source>
        <dbReference type="ARBA" id="ARBA00022729"/>
    </source>
</evidence>
<feature type="compositionally biased region" description="Basic residues" evidence="2">
    <location>
        <begin position="1"/>
        <end position="12"/>
    </location>
</feature>
<keyword evidence="1" id="KW-0732">Signal</keyword>
<dbReference type="SUPFAM" id="SSF51261">
    <property type="entry name" value="Duplicated hybrid motif"/>
    <property type="match status" value="1"/>
</dbReference>
<accession>A0ABX6JVS8</accession>
<feature type="compositionally biased region" description="Low complexity" evidence="2">
    <location>
        <begin position="13"/>
        <end position="22"/>
    </location>
</feature>
<proteinExistence type="predicted"/>
<evidence type="ECO:0000259" key="3">
    <source>
        <dbReference type="Pfam" id="PF01551"/>
    </source>
</evidence>
<gene>
    <name evidence="4" type="ORF">G7066_06835</name>
</gene>
<keyword evidence="5" id="KW-1185">Reference proteome</keyword>
<evidence type="ECO:0000313" key="4">
    <source>
        <dbReference type="EMBL" id="QIM18417.1"/>
    </source>
</evidence>
<evidence type="ECO:0000256" key="2">
    <source>
        <dbReference type="SAM" id="MobiDB-lite"/>
    </source>
</evidence>
<feature type="region of interest" description="Disordered" evidence="2">
    <location>
        <begin position="1"/>
        <end position="50"/>
    </location>
</feature>
<reference evidence="4 5" key="1">
    <citation type="submission" date="2020-03" db="EMBL/GenBank/DDBJ databases">
        <title>Leucobacter sp. nov., isolated from beetles.</title>
        <authorList>
            <person name="Hyun D.-W."/>
            <person name="Bae J.-W."/>
        </authorList>
    </citation>
    <scope>NUCLEOTIDE SEQUENCE [LARGE SCALE GENOMIC DNA]</scope>
    <source>
        <strain evidence="4 5">HDW9A</strain>
    </source>
</reference>
<dbReference type="EMBL" id="CP049933">
    <property type="protein sequence ID" value="QIM18417.1"/>
    <property type="molecule type" value="Genomic_DNA"/>
</dbReference>
<evidence type="ECO:0000313" key="5">
    <source>
        <dbReference type="Proteomes" id="UP000503441"/>
    </source>
</evidence>
<dbReference type="Pfam" id="PF01551">
    <property type="entry name" value="Peptidase_M23"/>
    <property type="match status" value="1"/>
</dbReference>
<dbReference type="PANTHER" id="PTHR21666">
    <property type="entry name" value="PEPTIDASE-RELATED"/>
    <property type="match status" value="1"/>
</dbReference>
<dbReference type="CDD" id="cd12797">
    <property type="entry name" value="M23_peptidase"/>
    <property type="match status" value="1"/>
</dbReference>